<evidence type="ECO:0000313" key="3">
    <source>
        <dbReference type="Proteomes" id="UP001165648"/>
    </source>
</evidence>
<keyword evidence="2" id="KW-0808">Transferase</keyword>
<dbReference type="RefSeq" id="WP_266107115.1">
    <property type="nucleotide sequence ID" value="NZ_JANIDW010000005.1"/>
</dbReference>
<sequence length="227" mass="23479">MKPERCLVLNGAGAGRGLSNLIALLEGGTVIAQQSLAGRGASERFAPTVQALLAQAGWFHPPDLLAAIIGPGSFTGLRASLSLAAGLVRGWSCQGVGVRLGDAMRASLQRKDATILCLARRGRVFVDPPGHAAYALPVEEISPGLWSAIAGDAVYGEDALPELTGAMGEARLGGESERLPLAAPTAEGIFQAAIEGLQTPQFYALEPLYIDPPEARPPAGGLRLAPR</sequence>
<dbReference type="EC" id="2.3.1.234" evidence="2"/>
<organism evidence="2 3">
    <name type="scientific">Bombella saccharophila</name>
    <dbReference type="NCBI Taxonomy" id="2967338"/>
    <lineage>
        <taxon>Bacteria</taxon>
        <taxon>Pseudomonadati</taxon>
        <taxon>Pseudomonadota</taxon>
        <taxon>Alphaproteobacteria</taxon>
        <taxon>Acetobacterales</taxon>
        <taxon>Acetobacteraceae</taxon>
        <taxon>Bombella</taxon>
    </lineage>
</organism>
<keyword evidence="3" id="KW-1185">Reference proteome</keyword>
<evidence type="ECO:0000313" key="2">
    <source>
        <dbReference type="EMBL" id="MCX5615265.1"/>
    </source>
</evidence>
<dbReference type="SUPFAM" id="SSF53067">
    <property type="entry name" value="Actin-like ATPase domain"/>
    <property type="match status" value="1"/>
</dbReference>
<reference evidence="2 3" key="1">
    <citation type="submission" date="2022-07" db="EMBL/GenBank/DDBJ databases">
        <title>Bombella genomes.</title>
        <authorList>
            <person name="Harer L."/>
            <person name="Styblova S."/>
            <person name="Ehrmann M."/>
        </authorList>
    </citation>
    <scope>NUCLEOTIDE SEQUENCE [LARGE SCALE GENOMIC DNA]</scope>
    <source>
        <strain evidence="2 3">TMW 2.2558</strain>
    </source>
</reference>
<dbReference type="InterPro" id="IPR022496">
    <property type="entry name" value="T6A_TsaB"/>
</dbReference>
<dbReference type="GO" id="GO:0061711">
    <property type="term" value="F:tRNA N(6)-L-threonylcarbamoyladenine synthase activity"/>
    <property type="evidence" value="ECO:0007669"/>
    <property type="project" value="UniProtKB-EC"/>
</dbReference>
<gene>
    <name evidence="2" type="primary">tsaB</name>
    <name evidence="2" type="ORF">NQF64_08435</name>
</gene>
<comment type="caution">
    <text evidence="2">The sequence shown here is derived from an EMBL/GenBank/DDBJ whole genome shotgun (WGS) entry which is preliminary data.</text>
</comment>
<dbReference type="Pfam" id="PF00814">
    <property type="entry name" value="TsaD"/>
    <property type="match status" value="1"/>
</dbReference>
<dbReference type="Gene3D" id="3.30.420.40">
    <property type="match status" value="1"/>
</dbReference>
<protein>
    <submittedName>
        <fullName evidence="2">tRNA (Adenosine(37)-N6)-threonylcarbamoyltransferase complex dimerization subunit type 1 TsaB</fullName>
        <ecNumber evidence="2">2.3.1.234</ecNumber>
    </submittedName>
</protein>
<accession>A0ABT3W861</accession>
<proteinExistence type="predicted"/>
<dbReference type="InterPro" id="IPR043129">
    <property type="entry name" value="ATPase_NBD"/>
</dbReference>
<name>A0ABT3W861_9PROT</name>
<keyword evidence="2" id="KW-0012">Acyltransferase</keyword>
<dbReference type="EMBL" id="JANIDW010000005">
    <property type="protein sequence ID" value="MCX5615265.1"/>
    <property type="molecule type" value="Genomic_DNA"/>
</dbReference>
<evidence type="ECO:0000259" key="1">
    <source>
        <dbReference type="Pfam" id="PF00814"/>
    </source>
</evidence>
<dbReference type="InterPro" id="IPR000905">
    <property type="entry name" value="Gcp-like_dom"/>
</dbReference>
<dbReference type="Proteomes" id="UP001165648">
    <property type="component" value="Unassembled WGS sequence"/>
</dbReference>
<dbReference type="NCBIfam" id="TIGR03725">
    <property type="entry name" value="T6A_YeaZ"/>
    <property type="match status" value="1"/>
</dbReference>
<feature type="domain" description="Gcp-like" evidence="1">
    <location>
        <begin position="36"/>
        <end position="109"/>
    </location>
</feature>